<evidence type="ECO:0000313" key="2">
    <source>
        <dbReference type="EMBL" id="KXT05702.1"/>
    </source>
</evidence>
<dbReference type="EMBL" id="LFZN01000011">
    <property type="protein sequence ID" value="KXT05702.1"/>
    <property type="molecule type" value="Genomic_DNA"/>
</dbReference>
<sequence>MPFVVTTWPDGSVFINGECILRKGVPVPSDSDDDERLVNSNGMHILGMRDPNIGFARERRTATKPRKPRTDIRVTLAQRGFLGSYEYICIDRPPWAARKRKGEKDKAQHARASQDPAWKWTMMRETCELLAEHSRLVTFCNPSNFDMRFGNIKYPGGCTRFDDGEEASDDFFGYGIIQLIEKFLQIFHASLYGKELNFQKMWLAISGLAHFLNDETHGDVWMRISSPWLKDRMLPICSRITSLCEIIGCALLTALNRIEMLDELGPVSQFRDLGLVMALFMTFSQRAPSTIIHREGVNWQHTLKAYALKACINLANQGVANVKRVVDSIKVEPLEGKATATRWNWRDNIASYRGDHADTNALGGWYNTFNILRMQSDDRRERHINKQDPLQHYYPHEMKGLLKGEVQLDQDRICRVNCETCAKRCAEHAAWMEELQATRLMQIEARRGTFANPIKTTHPQLHPPSPIHSSSSITFSLLPTPIQPHHLRPLLSNPIKTTTQMRTQLNRQHRSIHNPNILNPINLQLRIHHPAEFLLHHSTRRNIVPHTREFPLHPSLPSLIAGMHRNPVETRFELFDDVRRQGFRVEDLTREFLGGELEFLVERVVEV</sequence>
<keyword evidence="3" id="KW-1185">Reference proteome</keyword>
<dbReference type="PROSITE" id="PS51379">
    <property type="entry name" value="4FE4S_FER_2"/>
    <property type="match status" value="1"/>
</dbReference>
<protein>
    <recommendedName>
        <fullName evidence="1">4Fe-4S ferredoxin-type domain-containing protein</fullName>
    </recommendedName>
</protein>
<dbReference type="InterPro" id="IPR017896">
    <property type="entry name" value="4Fe4S_Fe-S-bd"/>
</dbReference>
<proteinExistence type="predicted"/>
<organism evidence="2 3">
    <name type="scientific">Pseudocercospora eumusae</name>
    <dbReference type="NCBI Taxonomy" id="321146"/>
    <lineage>
        <taxon>Eukaryota</taxon>
        <taxon>Fungi</taxon>
        <taxon>Dikarya</taxon>
        <taxon>Ascomycota</taxon>
        <taxon>Pezizomycotina</taxon>
        <taxon>Dothideomycetes</taxon>
        <taxon>Dothideomycetidae</taxon>
        <taxon>Mycosphaerellales</taxon>
        <taxon>Mycosphaerellaceae</taxon>
        <taxon>Pseudocercospora</taxon>
    </lineage>
</organism>
<dbReference type="AlphaFoldDB" id="A0A139HTM5"/>
<evidence type="ECO:0000259" key="1">
    <source>
        <dbReference type="PROSITE" id="PS51379"/>
    </source>
</evidence>
<name>A0A139HTM5_9PEZI</name>
<comment type="caution">
    <text evidence="2">The sequence shown here is derived from an EMBL/GenBank/DDBJ whole genome shotgun (WGS) entry which is preliminary data.</text>
</comment>
<evidence type="ECO:0000313" key="3">
    <source>
        <dbReference type="Proteomes" id="UP000070133"/>
    </source>
</evidence>
<gene>
    <name evidence="2" type="ORF">AC578_5590</name>
</gene>
<accession>A0A139HTM5</accession>
<reference evidence="2 3" key="1">
    <citation type="submission" date="2015-07" db="EMBL/GenBank/DDBJ databases">
        <title>Comparative genomics of the Sigatoka disease complex on banana suggests a link between parallel evolutionary changes in Pseudocercospora fijiensis and Pseudocercospora eumusae and increased virulence on the banana host.</title>
        <authorList>
            <person name="Chang T.-C."/>
            <person name="Salvucci A."/>
            <person name="Crous P.W."/>
            <person name="Stergiopoulos I."/>
        </authorList>
    </citation>
    <scope>NUCLEOTIDE SEQUENCE [LARGE SCALE GENOMIC DNA]</scope>
    <source>
        <strain evidence="2 3">CBS 114824</strain>
    </source>
</reference>
<dbReference type="OrthoDB" id="10037289at2759"/>
<dbReference type="Proteomes" id="UP000070133">
    <property type="component" value="Unassembled WGS sequence"/>
</dbReference>
<feature type="domain" description="4Fe-4S ferredoxin-type" evidence="1">
    <location>
        <begin position="404"/>
        <end position="435"/>
    </location>
</feature>